<dbReference type="EMBL" id="VFPJ01000001">
    <property type="protein sequence ID" value="TQM42032.1"/>
    <property type="molecule type" value="Genomic_DNA"/>
</dbReference>
<dbReference type="RefSeq" id="WP_260439144.1">
    <property type="nucleotide sequence ID" value="NZ_VFPJ01000001.1"/>
</dbReference>
<evidence type="ECO:0000313" key="1">
    <source>
        <dbReference type="EMBL" id="TQM42032.1"/>
    </source>
</evidence>
<evidence type="ECO:0000313" key="2">
    <source>
        <dbReference type="Proteomes" id="UP000320773"/>
    </source>
</evidence>
<organism evidence="1 2">
    <name type="scientific">Flavobacterium branchiophilum</name>
    <dbReference type="NCBI Taxonomy" id="55197"/>
    <lineage>
        <taxon>Bacteria</taxon>
        <taxon>Pseudomonadati</taxon>
        <taxon>Bacteroidota</taxon>
        <taxon>Flavobacteriia</taxon>
        <taxon>Flavobacteriales</taxon>
        <taxon>Flavobacteriaceae</taxon>
        <taxon>Flavobacterium</taxon>
    </lineage>
</organism>
<protein>
    <submittedName>
        <fullName evidence="1">Uncharacterized protein</fullName>
    </submittedName>
</protein>
<reference evidence="1 2" key="1">
    <citation type="submission" date="2019-06" db="EMBL/GenBank/DDBJ databases">
        <title>Genomic Encyclopedia of Archaeal and Bacterial Type Strains, Phase II (KMG-II): from individual species to whole genera.</title>
        <authorList>
            <person name="Goeker M."/>
        </authorList>
    </citation>
    <scope>NUCLEOTIDE SEQUENCE [LARGE SCALE GENOMIC DNA]</scope>
    <source>
        <strain evidence="1 2">DSM 24789</strain>
    </source>
</reference>
<dbReference type="Proteomes" id="UP000320773">
    <property type="component" value="Unassembled WGS sequence"/>
</dbReference>
<comment type="caution">
    <text evidence="1">The sequence shown here is derived from an EMBL/GenBank/DDBJ whole genome shotgun (WGS) entry which is preliminary data.</text>
</comment>
<proteinExistence type="predicted"/>
<dbReference type="AlphaFoldDB" id="A0A543G7H0"/>
<name>A0A543G7H0_9FLAO</name>
<sequence>MITKLQILFDMKSNHFQQSAIKKCACNAIDIDDLSIFVIQK</sequence>
<accession>A0A543G7H0</accession>
<gene>
    <name evidence="1" type="ORF">BC670_3058</name>
</gene>